<proteinExistence type="predicted"/>
<dbReference type="Gene3D" id="3.40.50.300">
    <property type="entry name" value="P-loop containing nucleotide triphosphate hydrolases"/>
    <property type="match status" value="1"/>
</dbReference>
<evidence type="ECO:0008006" key="3">
    <source>
        <dbReference type="Google" id="ProtNLM"/>
    </source>
</evidence>
<organism evidence="1 2">
    <name type="scientific">Hymenobacter endophyticus</name>
    <dbReference type="NCBI Taxonomy" id="3076335"/>
    <lineage>
        <taxon>Bacteria</taxon>
        <taxon>Pseudomonadati</taxon>
        <taxon>Bacteroidota</taxon>
        <taxon>Cytophagia</taxon>
        <taxon>Cytophagales</taxon>
        <taxon>Hymenobacteraceae</taxon>
        <taxon>Hymenobacter</taxon>
    </lineage>
</organism>
<evidence type="ECO:0000313" key="2">
    <source>
        <dbReference type="Proteomes" id="UP001250698"/>
    </source>
</evidence>
<dbReference type="EMBL" id="JAWDJT010000027">
    <property type="protein sequence ID" value="MDU0372903.1"/>
    <property type="molecule type" value="Genomic_DNA"/>
</dbReference>
<dbReference type="SUPFAM" id="SSF52540">
    <property type="entry name" value="P-loop containing nucleoside triphosphate hydrolases"/>
    <property type="match status" value="1"/>
</dbReference>
<dbReference type="PANTHER" id="PTHR39206">
    <property type="entry name" value="SLL8004 PROTEIN"/>
    <property type="match status" value="1"/>
</dbReference>
<gene>
    <name evidence="1" type="ORF">ROI90_21030</name>
</gene>
<dbReference type="Proteomes" id="UP001250698">
    <property type="component" value="Unassembled WGS sequence"/>
</dbReference>
<dbReference type="RefSeq" id="WP_316000254.1">
    <property type="nucleotide sequence ID" value="NZ_JAWDJT010000027.1"/>
</dbReference>
<dbReference type="PANTHER" id="PTHR39206:SF1">
    <property type="entry name" value="SLL8004 PROTEIN"/>
    <property type="match status" value="1"/>
</dbReference>
<name>A0ABU3TNI3_9BACT</name>
<sequence>MAVPTVYVLAGPNGAGKTSIYWYEATDVPRLNGDAMYQQGIDAHTIEATLRQQQEEWVAQRTSFVIETNAATERDYSLFQTLRQAGYRVELRFVCLESVSLCEQRVAQRVREGGHDIPAALIAQRYANGLSLLKRHYRAFDRLQLYDNTSLPREVLDLVPGQPPVPAANLPDWAAPVLAHIVRMEAVYGRLC</sequence>
<comment type="caution">
    <text evidence="1">The sequence shown here is derived from an EMBL/GenBank/DDBJ whole genome shotgun (WGS) entry which is preliminary data.</text>
</comment>
<reference evidence="1 2" key="1">
    <citation type="submission" date="2023-10" db="EMBL/GenBank/DDBJ databases">
        <title>Hymenobacter endophyticus sp. nov., an isolate from the leaf tissues of wheat.</title>
        <authorList>
            <person name="Dai Y."/>
        </authorList>
    </citation>
    <scope>NUCLEOTIDE SEQUENCE [LARGE SCALE GENOMIC DNA]</scope>
    <source>
        <strain evidence="1 2">ZK17L-C2</strain>
    </source>
</reference>
<accession>A0ABU3TNI3</accession>
<protein>
    <recommendedName>
        <fullName evidence="3">UDP-N-acetylglucosamine kinase</fullName>
    </recommendedName>
</protein>
<dbReference type="Pfam" id="PF13671">
    <property type="entry name" value="AAA_33"/>
    <property type="match status" value="1"/>
</dbReference>
<evidence type="ECO:0000313" key="1">
    <source>
        <dbReference type="EMBL" id="MDU0372903.1"/>
    </source>
</evidence>
<keyword evidence="2" id="KW-1185">Reference proteome</keyword>
<dbReference type="InterPro" id="IPR027417">
    <property type="entry name" value="P-loop_NTPase"/>
</dbReference>